<protein>
    <submittedName>
        <fullName evidence="2">Uncharacterized protein</fullName>
    </submittedName>
</protein>
<feature type="region of interest" description="Disordered" evidence="1">
    <location>
        <begin position="89"/>
        <end position="116"/>
    </location>
</feature>
<evidence type="ECO:0000256" key="1">
    <source>
        <dbReference type="SAM" id="MobiDB-lite"/>
    </source>
</evidence>
<dbReference type="EMBL" id="LR796267">
    <property type="protein sequence ID" value="CAB4132476.1"/>
    <property type="molecule type" value="Genomic_DNA"/>
</dbReference>
<proteinExistence type="predicted"/>
<reference evidence="2" key="1">
    <citation type="submission" date="2020-04" db="EMBL/GenBank/DDBJ databases">
        <authorList>
            <person name="Chiriac C."/>
            <person name="Salcher M."/>
            <person name="Ghai R."/>
            <person name="Kavagutti S V."/>
        </authorList>
    </citation>
    <scope>NUCLEOTIDE SEQUENCE</scope>
</reference>
<accession>A0A6J5LH43</accession>
<organism evidence="2">
    <name type="scientific">uncultured Caudovirales phage</name>
    <dbReference type="NCBI Taxonomy" id="2100421"/>
    <lineage>
        <taxon>Viruses</taxon>
        <taxon>Duplodnaviria</taxon>
        <taxon>Heunggongvirae</taxon>
        <taxon>Uroviricota</taxon>
        <taxon>Caudoviricetes</taxon>
        <taxon>Peduoviridae</taxon>
        <taxon>Maltschvirus</taxon>
        <taxon>Maltschvirus maltsch</taxon>
    </lineage>
</organism>
<sequence length="179" mass="18947">MNITLLSVDIKTVPTAKGSYQTADVAYKNNSFQGKVEGKKVMSFGATKDSFSTLALAQPGESYEVTIVKNDKGYNDWVSMAKAEAGASSPAVSAPAGGKAPAATPRSTYETPEERAQRQVLIVRQSSLSAAVNLLLAGAKTPPPVENVLAIAKQFEDYVFGKQALGPISEMSDDFPQVD</sequence>
<gene>
    <name evidence="2" type="ORF">UFOVP248_40</name>
</gene>
<evidence type="ECO:0000313" key="2">
    <source>
        <dbReference type="EMBL" id="CAB4132476.1"/>
    </source>
</evidence>
<feature type="compositionally biased region" description="Low complexity" evidence="1">
    <location>
        <begin position="89"/>
        <end position="103"/>
    </location>
</feature>
<name>A0A6J5LH43_9CAUD</name>